<evidence type="ECO:0000313" key="1">
    <source>
        <dbReference type="EMBL" id="MDA5110518.1"/>
    </source>
</evidence>
<dbReference type="RefSeq" id="WP_029099366.1">
    <property type="nucleotide sequence ID" value="NZ_JAPYYP010000033.1"/>
</dbReference>
<comment type="caution">
    <text evidence="1">The sequence shown here is derived from an EMBL/GenBank/DDBJ whole genome shotgun (WGS) entry which is preliminary data.</text>
</comment>
<name>A0A9X3TU92_9BACL</name>
<protein>
    <submittedName>
        <fullName evidence="1">Uncharacterized protein</fullName>
    </submittedName>
</protein>
<accession>A0A9X3TU92</accession>
<proteinExistence type="predicted"/>
<sequence>MKRVTFATPEELREHCLRENLSLIVEYRDEENRQRQVVLAGERLNELEAYIDRPKAEAYFRKDGIFHEVVAGWR</sequence>
<dbReference type="EMBL" id="JAPYYP010000033">
    <property type="protein sequence ID" value="MDA5110518.1"/>
    <property type="molecule type" value="Genomic_DNA"/>
</dbReference>
<dbReference type="Proteomes" id="UP001151071">
    <property type="component" value="Unassembled WGS sequence"/>
</dbReference>
<organism evidence="1 2">
    <name type="scientific">Brevibacillus thermoruber</name>
    <dbReference type="NCBI Taxonomy" id="33942"/>
    <lineage>
        <taxon>Bacteria</taxon>
        <taxon>Bacillati</taxon>
        <taxon>Bacillota</taxon>
        <taxon>Bacilli</taxon>
        <taxon>Bacillales</taxon>
        <taxon>Paenibacillaceae</taxon>
        <taxon>Brevibacillus</taxon>
    </lineage>
</organism>
<keyword evidence="2" id="KW-1185">Reference proteome</keyword>
<gene>
    <name evidence="1" type="ORF">O3V59_19450</name>
</gene>
<evidence type="ECO:0000313" key="2">
    <source>
        <dbReference type="Proteomes" id="UP001151071"/>
    </source>
</evidence>
<dbReference type="AlphaFoldDB" id="A0A9X3TU92"/>
<reference evidence="1" key="1">
    <citation type="submission" date="2022-12" db="EMBL/GenBank/DDBJ databases">
        <title>Draft genome sequence of the thermophilic strain Brevibacillus thermoruber HT42, isolated from Los Humeros, Puebla, Mexico, with biotechnological potential.</title>
        <authorList>
            <person name="Lara Sanchez J."/>
            <person name="Solis Palacios R."/>
            <person name="Bustos Baena A.S."/>
            <person name="Ruz Baez A.E."/>
            <person name="Espinosa Luna G."/>
            <person name="Oliart Ros R.M."/>
        </authorList>
    </citation>
    <scope>NUCLEOTIDE SEQUENCE</scope>
    <source>
        <strain evidence="1">HT42</strain>
    </source>
</reference>